<dbReference type="SMART" id="SM00448">
    <property type="entry name" value="REC"/>
    <property type="match status" value="1"/>
</dbReference>
<evidence type="ECO:0000259" key="4">
    <source>
        <dbReference type="PROSITE" id="PS50043"/>
    </source>
</evidence>
<dbReference type="Pfam" id="PF00196">
    <property type="entry name" value="GerE"/>
    <property type="match status" value="1"/>
</dbReference>
<dbReference type="InterPro" id="IPR039420">
    <property type="entry name" value="WalR-like"/>
</dbReference>
<dbReference type="InterPro" id="IPR001789">
    <property type="entry name" value="Sig_transdc_resp-reg_receiver"/>
</dbReference>
<dbReference type="PROSITE" id="PS50043">
    <property type="entry name" value="HTH_LUXR_2"/>
    <property type="match status" value="1"/>
</dbReference>
<evidence type="ECO:0000256" key="3">
    <source>
        <dbReference type="PROSITE-ProRule" id="PRU00169"/>
    </source>
</evidence>
<keyword evidence="7" id="KW-1185">Reference proteome</keyword>
<dbReference type="PROSITE" id="PS50110">
    <property type="entry name" value="RESPONSE_REGULATORY"/>
    <property type="match status" value="1"/>
</dbReference>
<evidence type="ECO:0000259" key="5">
    <source>
        <dbReference type="PROSITE" id="PS50110"/>
    </source>
</evidence>
<evidence type="ECO:0000313" key="6">
    <source>
        <dbReference type="EMBL" id="NMG18241.1"/>
    </source>
</evidence>
<organism evidence="6 7">
    <name type="scientific">Brasilonema bromeliae SPC951</name>
    <dbReference type="NCBI Taxonomy" id="385972"/>
    <lineage>
        <taxon>Bacteria</taxon>
        <taxon>Bacillati</taxon>
        <taxon>Cyanobacteriota</taxon>
        <taxon>Cyanophyceae</taxon>
        <taxon>Nostocales</taxon>
        <taxon>Scytonemataceae</taxon>
        <taxon>Brasilonema</taxon>
        <taxon>Bromeliae group (in: Brasilonema)</taxon>
    </lineage>
</organism>
<feature type="domain" description="HTH luxR-type" evidence="4">
    <location>
        <begin position="155"/>
        <end position="220"/>
    </location>
</feature>
<feature type="modified residue" description="4-aspartylphosphate" evidence="3">
    <location>
        <position position="63"/>
    </location>
</feature>
<protein>
    <submittedName>
        <fullName evidence="6">DNA-binding response regulator</fullName>
    </submittedName>
</protein>
<dbReference type="InterPro" id="IPR011006">
    <property type="entry name" value="CheY-like_superfamily"/>
</dbReference>
<evidence type="ECO:0000256" key="1">
    <source>
        <dbReference type="ARBA" id="ARBA00022553"/>
    </source>
</evidence>
<dbReference type="InterPro" id="IPR000792">
    <property type="entry name" value="Tscrpt_reg_LuxR_C"/>
</dbReference>
<dbReference type="CDD" id="cd17535">
    <property type="entry name" value="REC_NarL-like"/>
    <property type="match status" value="1"/>
</dbReference>
<comment type="caution">
    <text evidence="6">The sequence shown here is derived from an EMBL/GenBank/DDBJ whole genome shotgun (WGS) entry which is preliminary data.</text>
</comment>
<dbReference type="PANTHER" id="PTHR43214">
    <property type="entry name" value="TWO-COMPONENT RESPONSE REGULATOR"/>
    <property type="match status" value="1"/>
</dbReference>
<dbReference type="GO" id="GO:0003677">
    <property type="term" value="F:DNA binding"/>
    <property type="evidence" value="ECO:0007669"/>
    <property type="project" value="UniProtKB-KW"/>
</dbReference>
<gene>
    <name evidence="6" type="ORF">DP116_01765</name>
</gene>
<dbReference type="InterPro" id="IPR016032">
    <property type="entry name" value="Sig_transdc_resp-reg_C-effctor"/>
</dbReference>
<keyword evidence="1 3" id="KW-0597">Phosphoprotein</keyword>
<keyword evidence="2 6" id="KW-0238">DNA-binding</keyword>
<dbReference type="Pfam" id="PF00072">
    <property type="entry name" value="Response_reg"/>
    <property type="match status" value="1"/>
</dbReference>
<proteinExistence type="predicted"/>
<dbReference type="Proteomes" id="UP000718564">
    <property type="component" value="Unassembled WGS sequence"/>
</dbReference>
<sequence>MNNKQISILLVDDEERFRQGLRSLLGFYSTSASLPVNVVGEADCVEQVVKLAIQKSPDLILLDLELVNSDGITAMERLKDISYSGRVLVLSAHQEDKWIFQAMQKGAAGYVFKSRVANQLCDAINTVLKSEIYLPPEAASGFFRCFQENASSVYKASSQLHLTEREQEVLQLLTQGASNEEIAKNLYVTVATVKAHLTNIFEKLKVSSRTQAIVAAIKLGLVQA</sequence>
<dbReference type="EMBL" id="QMEB01000007">
    <property type="protein sequence ID" value="NMG18241.1"/>
    <property type="molecule type" value="Genomic_DNA"/>
</dbReference>
<dbReference type="InterPro" id="IPR058245">
    <property type="entry name" value="NreC/VraR/RcsB-like_REC"/>
</dbReference>
<dbReference type="SMART" id="SM00421">
    <property type="entry name" value="HTH_LUXR"/>
    <property type="match status" value="1"/>
</dbReference>
<dbReference type="CDD" id="cd06170">
    <property type="entry name" value="LuxR_C_like"/>
    <property type="match status" value="1"/>
</dbReference>
<accession>A0ABX1P3E1</accession>
<name>A0ABX1P3E1_9CYAN</name>
<dbReference type="SUPFAM" id="SSF46894">
    <property type="entry name" value="C-terminal effector domain of the bipartite response regulators"/>
    <property type="match status" value="1"/>
</dbReference>
<evidence type="ECO:0000313" key="7">
    <source>
        <dbReference type="Proteomes" id="UP000718564"/>
    </source>
</evidence>
<dbReference type="PRINTS" id="PR00038">
    <property type="entry name" value="HTHLUXR"/>
</dbReference>
<feature type="domain" description="Response regulatory" evidence="5">
    <location>
        <begin position="7"/>
        <end position="128"/>
    </location>
</feature>
<dbReference type="Gene3D" id="3.40.50.2300">
    <property type="match status" value="1"/>
</dbReference>
<reference evidence="6 7" key="1">
    <citation type="submission" date="2018-06" db="EMBL/GenBank/DDBJ databases">
        <title>Comparative genomics of Brasilonema spp. strains.</title>
        <authorList>
            <person name="Alvarenga D.O."/>
            <person name="Fiore M.F."/>
            <person name="Varani A.M."/>
        </authorList>
    </citation>
    <scope>NUCLEOTIDE SEQUENCE [LARGE SCALE GENOMIC DNA]</scope>
    <source>
        <strain evidence="6 7">SPC951</strain>
    </source>
</reference>
<dbReference type="PROSITE" id="PS00622">
    <property type="entry name" value="HTH_LUXR_1"/>
    <property type="match status" value="1"/>
</dbReference>
<evidence type="ECO:0000256" key="2">
    <source>
        <dbReference type="ARBA" id="ARBA00023125"/>
    </source>
</evidence>
<dbReference type="SUPFAM" id="SSF52172">
    <property type="entry name" value="CheY-like"/>
    <property type="match status" value="1"/>
</dbReference>